<sequence>MKKKLPEILTEDELRLLLSRAYNPSHKMQLMLMYYCGLRVSEMLAVKVEDIDFKNEVIKVVSGKGGKDRLVPIPRPLLADLKDYVSLYALDGRLFHTKARNIQNVIRRIGSQLGKRMHPHMLRHSYATHVLEKTNNIILVKDLLGHSDVRTTQIYTHLTTKAKKAGISEVWR</sequence>
<dbReference type="SUPFAM" id="SSF56349">
    <property type="entry name" value="DNA breaking-rejoining enzymes"/>
    <property type="match status" value="1"/>
</dbReference>
<reference evidence="3" key="1">
    <citation type="submission" date="2020-03" db="EMBL/GenBank/DDBJ databases">
        <title>The deep terrestrial virosphere.</title>
        <authorList>
            <person name="Holmfeldt K."/>
            <person name="Nilsson E."/>
            <person name="Simone D."/>
            <person name="Lopez-Fernandez M."/>
            <person name="Wu X."/>
            <person name="de Brujin I."/>
            <person name="Lundin D."/>
            <person name="Andersson A."/>
            <person name="Bertilsson S."/>
            <person name="Dopson M."/>
        </authorList>
    </citation>
    <scope>NUCLEOTIDE SEQUENCE</scope>
    <source>
        <strain evidence="3">MM415B03892</strain>
    </source>
</reference>
<dbReference type="GO" id="GO:0006310">
    <property type="term" value="P:DNA recombination"/>
    <property type="evidence" value="ECO:0007669"/>
    <property type="project" value="UniProtKB-KW"/>
</dbReference>
<dbReference type="PROSITE" id="PS51898">
    <property type="entry name" value="TYR_RECOMBINASE"/>
    <property type="match status" value="1"/>
</dbReference>
<accession>A0A6M3LL20</accession>
<dbReference type="InterPro" id="IPR013762">
    <property type="entry name" value="Integrase-like_cat_sf"/>
</dbReference>
<dbReference type="GO" id="GO:0015074">
    <property type="term" value="P:DNA integration"/>
    <property type="evidence" value="ECO:0007669"/>
    <property type="project" value="InterPro"/>
</dbReference>
<feature type="domain" description="Tyr recombinase" evidence="2">
    <location>
        <begin position="4"/>
        <end position="168"/>
    </location>
</feature>
<dbReference type="PANTHER" id="PTHR30349:SF64">
    <property type="entry name" value="PROPHAGE INTEGRASE INTD-RELATED"/>
    <property type="match status" value="1"/>
</dbReference>
<dbReference type="EMBL" id="MT143223">
    <property type="protein sequence ID" value="QJA94332.1"/>
    <property type="molecule type" value="Genomic_DNA"/>
</dbReference>
<keyword evidence="1" id="KW-0233">DNA recombination</keyword>
<dbReference type="Gene3D" id="1.10.443.10">
    <property type="entry name" value="Intergrase catalytic core"/>
    <property type="match status" value="1"/>
</dbReference>
<dbReference type="InterPro" id="IPR011010">
    <property type="entry name" value="DNA_brk_join_enz"/>
</dbReference>
<organism evidence="3">
    <name type="scientific">viral metagenome</name>
    <dbReference type="NCBI Taxonomy" id="1070528"/>
    <lineage>
        <taxon>unclassified sequences</taxon>
        <taxon>metagenomes</taxon>
        <taxon>organismal metagenomes</taxon>
    </lineage>
</organism>
<dbReference type="PANTHER" id="PTHR30349">
    <property type="entry name" value="PHAGE INTEGRASE-RELATED"/>
    <property type="match status" value="1"/>
</dbReference>
<evidence type="ECO:0000259" key="2">
    <source>
        <dbReference type="PROSITE" id="PS51898"/>
    </source>
</evidence>
<dbReference type="InterPro" id="IPR050090">
    <property type="entry name" value="Tyrosine_recombinase_XerCD"/>
</dbReference>
<dbReference type="Pfam" id="PF00589">
    <property type="entry name" value="Phage_integrase"/>
    <property type="match status" value="1"/>
</dbReference>
<name>A0A6M3LL20_9ZZZZ</name>
<dbReference type="AlphaFoldDB" id="A0A6M3LL20"/>
<proteinExistence type="predicted"/>
<gene>
    <name evidence="3" type="ORF">MM415B03892_0004</name>
</gene>
<dbReference type="GO" id="GO:0003677">
    <property type="term" value="F:DNA binding"/>
    <property type="evidence" value="ECO:0007669"/>
    <property type="project" value="InterPro"/>
</dbReference>
<evidence type="ECO:0000256" key="1">
    <source>
        <dbReference type="ARBA" id="ARBA00023172"/>
    </source>
</evidence>
<protein>
    <submittedName>
        <fullName evidence="3">Putative site-specific tyrosine recombinase</fullName>
    </submittedName>
</protein>
<evidence type="ECO:0000313" key="3">
    <source>
        <dbReference type="EMBL" id="QJA94332.1"/>
    </source>
</evidence>
<dbReference type="InterPro" id="IPR002104">
    <property type="entry name" value="Integrase_catalytic"/>
</dbReference>